<evidence type="ECO:0008006" key="7">
    <source>
        <dbReference type="Google" id="ProtNLM"/>
    </source>
</evidence>
<evidence type="ECO:0000259" key="2">
    <source>
        <dbReference type="PROSITE" id="PS50112"/>
    </source>
</evidence>
<dbReference type="InterPro" id="IPR029787">
    <property type="entry name" value="Nucleotide_cyclase"/>
</dbReference>
<dbReference type="InterPro" id="IPR000014">
    <property type="entry name" value="PAS"/>
</dbReference>
<dbReference type="SMART" id="SM00267">
    <property type="entry name" value="GGDEF"/>
    <property type="match status" value="1"/>
</dbReference>
<dbReference type="Pfam" id="PF00990">
    <property type="entry name" value="GGDEF"/>
    <property type="match status" value="1"/>
</dbReference>
<evidence type="ECO:0000313" key="5">
    <source>
        <dbReference type="EMBL" id="GAA0254933.1"/>
    </source>
</evidence>
<dbReference type="Proteomes" id="UP001500967">
    <property type="component" value="Unassembled WGS sequence"/>
</dbReference>
<gene>
    <name evidence="5" type="ORF">GCM10009539_45170</name>
</gene>
<dbReference type="InterPro" id="IPR043128">
    <property type="entry name" value="Rev_trsase/Diguanyl_cyclase"/>
</dbReference>
<feature type="domain" description="PAC" evidence="3">
    <location>
        <begin position="397"/>
        <end position="448"/>
    </location>
</feature>
<dbReference type="PANTHER" id="PTHR44757">
    <property type="entry name" value="DIGUANYLATE CYCLASE DGCP"/>
    <property type="match status" value="1"/>
</dbReference>
<dbReference type="EMBL" id="BAAAGX010000017">
    <property type="protein sequence ID" value="GAA0254933.1"/>
    <property type="molecule type" value="Genomic_DNA"/>
</dbReference>
<dbReference type="PROSITE" id="PS50887">
    <property type="entry name" value="GGDEF"/>
    <property type="match status" value="1"/>
</dbReference>
<accession>A0ABP3EAC2</accession>
<dbReference type="Gene3D" id="3.30.70.270">
    <property type="match status" value="1"/>
</dbReference>
<feature type="domain" description="GGDEF" evidence="4">
    <location>
        <begin position="474"/>
        <end position="607"/>
    </location>
</feature>
<keyword evidence="1" id="KW-1133">Transmembrane helix</keyword>
<evidence type="ECO:0000313" key="6">
    <source>
        <dbReference type="Proteomes" id="UP001500967"/>
    </source>
</evidence>
<keyword evidence="1" id="KW-0472">Membrane</keyword>
<sequence>MLLVYVAGALVVAGWLLAARAELVHELRVSWLTQLVLDTSLAVFAFRIARRADLPRQMRPFYRAITFTGVCFAVGDVSQIVVVFSRAGPDAATAGPIQTVSFLVGVTAAVAGVLLYPTAVRTVRERLRFWLDAATVLLGGAALAWALAAQPGVDRVSGLVAAGLVLVATFAATKLLYADTAPMTRVAVLPCIASTVTQGFGIFASSALGTNEHAGAAQALQVLAAMLIGTGFRIQELEFAAGLPPRRRKIQRSHNKLPYVATIAAAGTLVAVLPPSAGPKAWGVLLAVVVISVLVSIRQIDAFADNQALIQRLDKSLAALGENERWYRSLLQHSTDITLVVDAEGVLTFTSPAVKKVLGLSPDEAVGLRLTDLLHPDDREATAAAFRKLRARQGGTMTISARYRHADGSWRWLDGASTNLLEVAGVGGVVCNARDVTEARRFRDRLQHEATHDPLTGLPNRALFNERLAAGAAGPCALLLVDLDDFKLINDVHGHPAGDAVLVAVAERLRECARPGDTPARLGGDEFAVVLPETAEAEAEAVAEHFRALLRAPIEADGDELAVGASVGVGVGTALGSEALLSVADQAMYRVKRARRADEPMVHSGEQ</sequence>
<feature type="transmembrane region" description="Helical" evidence="1">
    <location>
        <begin position="97"/>
        <end position="117"/>
    </location>
</feature>
<dbReference type="PROSITE" id="PS50113">
    <property type="entry name" value="PAC"/>
    <property type="match status" value="1"/>
</dbReference>
<dbReference type="InterPro" id="IPR052155">
    <property type="entry name" value="Biofilm_reg_signaling"/>
</dbReference>
<dbReference type="SUPFAM" id="SSF55785">
    <property type="entry name" value="PYP-like sensor domain (PAS domain)"/>
    <property type="match status" value="1"/>
</dbReference>
<feature type="transmembrane region" description="Helical" evidence="1">
    <location>
        <begin position="156"/>
        <end position="177"/>
    </location>
</feature>
<dbReference type="PROSITE" id="PS50112">
    <property type="entry name" value="PAS"/>
    <property type="match status" value="1"/>
</dbReference>
<proteinExistence type="predicted"/>
<feature type="transmembrane region" description="Helical" evidence="1">
    <location>
        <begin position="31"/>
        <end position="49"/>
    </location>
</feature>
<dbReference type="CDD" id="cd01949">
    <property type="entry name" value="GGDEF"/>
    <property type="match status" value="1"/>
</dbReference>
<dbReference type="Gene3D" id="3.30.450.20">
    <property type="entry name" value="PAS domain"/>
    <property type="match status" value="1"/>
</dbReference>
<dbReference type="CDD" id="cd00130">
    <property type="entry name" value="PAS"/>
    <property type="match status" value="1"/>
</dbReference>
<name>A0ABP3EAC2_9ACTN</name>
<evidence type="ECO:0000259" key="3">
    <source>
        <dbReference type="PROSITE" id="PS50113"/>
    </source>
</evidence>
<dbReference type="InterPro" id="IPR000700">
    <property type="entry name" value="PAS-assoc_C"/>
</dbReference>
<dbReference type="SUPFAM" id="SSF55073">
    <property type="entry name" value="Nucleotide cyclase"/>
    <property type="match status" value="1"/>
</dbReference>
<dbReference type="Pfam" id="PF08447">
    <property type="entry name" value="PAS_3"/>
    <property type="match status" value="1"/>
</dbReference>
<evidence type="ECO:0000256" key="1">
    <source>
        <dbReference type="SAM" id="Phobius"/>
    </source>
</evidence>
<comment type="caution">
    <text evidence="5">The sequence shown here is derived from an EMBL/GenBank/DDBJ whole genome shotgun (WGS) entry which is preliminary data.</text>
</comment>
<dbReference type="InterPro" id="IPR013655">
    <property type="entry name" value="PAS_fold_3"/>
</dbReference>
<dbReference type="NCBIfam" id="TIGR00229">
    <property type="entry name" value="sensory_box"/>
    <property type="match status" value="1"/>
</dbReference>
<reference evidence="6" key="1">
    <citation type="journal article" date="2019" name="Int. J. Syst. Evol. Microbiol.">
        <title>The Global Catalogue of Microorganisms (GCM) 10K type strain sequencing project: providing services to taxonomists for standard genome sequencing and annotation.</title>
        <authorList>
            <consortium name="The Broad Institute Genomics Platform"/>
            <consortium name="The Broad Institute Genome Sequencing Center for Infectious Disease"/>
            <person name="Wu L."/>
            <person name="Ma J."/>
        </authorList>
    </citation>
    <scope>NUCLEOTIDE SEQUENCE [LARGE SCALE GENOMIC DNA]</scope>
    <source>
        <strain evidence="6">JCM 10425</strain>
    </source>
</reference>
<evidence type="ECO:0000259" key="4">
    <source>
        <dbReference type="PROSITE" id="PS50887"/>
    </source>
</evidence>
<dbReference type="SMART" id="SM00091">
    <property type="entry name" value="PAS"/>
    <property type="match status" value="1"/>
</dbReference>
<keyword evidence="1" id="KW-0812">Transmembrane</keyword>
<feature type="transmembrane region" description="Helical" evidence="1">
    <location>
        <begin position="257"/>
        <end position="275"/>
    </location>
</feature>
<keyword evidence="6" id="KW-1185">Reference proteome</keyword>
<dbReference type="InterPro" id="IPR000160">
    <property type="entry name" value="GGDEF_dom"/>
</dbReference>
<protein>
    <recommendedName>
        <fullName evidence="7">PAS domain S-box-containing protein/diguanylate cyclase (GGDEF)-like protein</fullName>
    </recommendedName>
</protein>
<feature type="transmembrane region" description="Helical" evidence="1">
    <location>
        <begin position="61"/>
        <end position="85"/>
    </location>
</feature>
<organism evidence="5 6">
    <name type="scientific">Cryptosporangium japonicum</name>
    <dbReference type="NCBI Taxonomy" id="80872"/>
    <lineage>
        <taxon>Bacteria</taxon>
        <taxon>Bacillati</taxon>
        <taxon>Actinomycetota</taxon>
        <taxon>Actinomycetes</taxon>
        <taxon>Cryptosporangiales</taxon>
        <taxon>Cryptosporangiaceae</taxon>
        <taxon>Cryptosporangium</taxon>
    </lineage>
</organism>
<dbReference type="InterPro" id="IPR035965">
    <property type="entry name" value="PAS-like_dom_sf"/>
</dbReference>
<feature type="transmembrane region" description="Helical" evidence="1">
    <location>
        <begin position="129"/>
        <end position="150"/>
    </location>
</feature>
<feature type="domain" description="PAS" evidence="2">
    <location>
        <begin position="323"/>
        <end position="393"/>
    </location>
</feature>
<dbReference type="NCBIfam" id="TIGR00254">
    <property type="entry name" value="GGDEF"/>
    <property type="match status" value="1"/>
</dbReference>
<dbReference type="PANTHER" id="PTHR44757:SF2">
    <property type="entry name" value="BIOFILM ARCHITECTURE MAINTENANCE PROTEIN MBAA"/>
    <property type="match status" value="1"/>
</dbReference>